<evidence type="ECO:0000256" key="2">
    <source>
        <dbReference type="ARBA" id="ARBA00009853"/>
    </source>
</evidence>
<feature type="transmembrane region" description="Helical" evidence="7">
    <location>
        <begin position="237"/>
        <end position="257"/>
    </location>
</feature>
<dbReference type="EMBL" id="JYFE01000052">
    <property type="protein sequence ID" value="KIT15297.1"/>
    <property type="molecule type" value="Genomic_DNA"/>
</dbReference>
<dbReference type="PANTHER" id="PTHR22911:SF6">
    <property type="entry name" value="SOLUTE CARRIER FAMILY 35 MEMBER G1"/>
    <property type="match status" value="1"/>
</dbReference>
<comment type="subcellular location">
    <subcellularLocation>
        <location evidence="1">Membrane</location>
        <topology evidence="1">Multi-pass membrane protein</topology>
    </subcellularLocation>
</comment>
<dbReference type="Pfam" id="PF00892">
    <property type="entry name" value="EamA"/>
    <property type="match status" value="2"/>
</dbReference>
<reference evidence="9 10" key="1">
    <citation type="submission" date="2015-02" db="EMBL/GenBank/DDBJ databases">
        <title>Genome Sequence of Jannaschia aquimarina DSM28248, a member of the Roseobacter clade.</title>
        <authorList>
            <person name="Voget S."/>
            <person name="Daniel R."/>
        </authorList>
    </citation>
    <scope>NUCLEOTIDE SEQUENCE [LARGE SCALE GENOMIC DNA]</scope>
    <source>
        <strain evidence="9 10">GSW-M26</strain>
    </source>
</reference>
<gene>
    <name evidence="9" type="ORF">jaqu_30000</name>
</gene>
<organism evidence="9 10">
    <name type="scientific">Jannaschia aquimarina</name>
    <dbReference type="NCBI Taxonomy" id="935700"/>
    <lineage>
        <taxon>Bacteria</taxon>
        <taxon>Pseudomonadati</taxon>
        <taxon>Pseudomonadota</taxon>
        <taxon>Alphaproteobacteria</taxon>
        <taxon>Rhodobacterales</taxon>
        <taxon>Roseobacteraceae</taxon>
        <taxon>Jannaschia</taxon>
    </lineage>
</organism>
<dbReference type="InterPro" id="IPR037185">
    <property type="entry name" value="EmrE-like"/>
</dbReference>
<dbReference type="GO" id="GO:0016020">
    <property type="term" value="C:membrane"/>
    <property type="evidence" value="ECO:0007669"/>
    <property type="project" value="UniProtKB-SubCell"/>
</dbReference>
<comment type="similarity">
    <text evidence="2">Belongs to the drug/metabolite transporter (DMT) superfamily. 10 TMS drug/metabolite exporter (DME) (TC 2.A.7.3) family.</text>
</comment>
<feature type="transmembrane region" description="Helical" evidence="7">
    <location>
        <begin position="263"/>
        <end position="281"/>
    </location>
</feature>
<protein>
    <submittedName>
        <fullName evidence="9">EamA-like transporter family protein</fullName>
    </submittedName>
</protein>
<feature type="transmembrane region" description="Helical" evidence="7">
    <location>
        <begin position="181"/>
        <end position="200"/>
    </location>
</feature>
<proteinExistence type="inferred from homology"/>
<keyword evidence="10" id="KW-1185">Reference proteome</keyword>
<feature type="transmembrane region" description="Helical" evidence="7">
    <location>
        <begin position="35"/>
        <end position="57"/>
    </location>
</feature>
<feature type="transmembrane region" description="Helical" evidence="7">
    <location>
        <begin position="212"/>
        <end position="230"/>
    </location>
</feature>
<feature type="transmembrane region" description="Helical" evidence="7">
    <location>
        <begin position="150"/>
        <end position="169"/>
    </location>
</feature>
<evidence type="ECO:0000313" key="10">
    <source>
        <dbReference type="Proteomes" id="UP000032232"/>
    </source>
</evidence>
<feature type="domain" description="EamA" evidence="8">
    <location>
        <begin position="150"/>
        <end position="279"/>
    </location>
</feature>
<sequence length="324" mass="34803">MPHRASPLSGILMALAAFALFSTHDVVVKMLGGSYAVFQVVFFSVLLTFPMTVVILLSSDATGNLRPRHPRWSMARTAAAVTTGLCVFYAFSTLPLAQVYAIIFAMPLIITVLSIPILGEKVGPHRWGAVVVGLAGVLIVLRPGSAPLEWGHLAALCGAFTGAFASVVVRRIGREERTMVLLLYPMVASFLVMAGTLPFVYRPVPLPDLGLWALMAVCALAASLLMIGAYRRADAVLVAPMQYSQIIWAAIFGWVFFDETVDLWTGVGAGVIVASGLYIVFREGRGASQQTPVLRTRTRAETATSPRVGPMLTEAERDAGLTPR</sequence>
<dbReference type="PANTHER" id="PTHR22911">
    <property type="entry name" value="ACYL-MALONYL CONDENSING ENZYME-RELATED"/>
    <property type="match status" value="1"/>
</dbReference>
<evidence type="ECO:0000313" key="9">
    <source>
        <dbReference type="EMBL" id="KIT15297.1"/>
    </source>
</evidence>
<evidence type="ECO:0000256" key="6">
    <source>
        <dbReference type="SAM" id="MobiDB-lite"/>
    </source>
</evidence>
<feature type="transmembrane region" description="Helical" evidence="7">
    <location>
        <begin position="73"/>
        <end position="91"/>
    </location>
</feature>
<accession>A0A0D1CKL5</accession>
<dbReference type="PATRIC" id="fig|935700.4.peg.3101"/>
<comment type="caution">
    <text evidence="9">The sequence shown here is derived from an EMBL/GenBank/DDBJ whole genome shotgun (WGS) entry which is preliminary data.</text>
</comment>
<dbReference type="AlphaFoldDB" id="A0A0D1CKL5"/>
<evidence type="ECO:0000256" key="3">
    <source>
        <dbReference type="ARBA" id="ARBA00022692"/>
    </source>
</evidence>
<evidence type="ECO:0000256" key="7">
    <source>
        <dbReference type="SAM" id="Phobius"/>
    </source>
</evidence>
<keyword evidence="5 7" id="KW-0472">Membrane</keyword>
<dbReference type="STRING" id="935700.jaqu_30000"/>
<dbReference type="InterPro" id="IPR000620">
    <property type="entry name" value="EamA_dom"/>
</dbReference>
<evidence type="ECO:0000256" key="5">
    <source>
        <dbReference type="ARBA" id="ARBA00023136"/>
    </source>
</evidence>
<evidence type="ECO:0000256" key="1">
    <source>
        <dbReference type="ARBA" id="ARBA00004141"/>
    </source>
</evidence>
<feature type="transmembrane region" description="Helical" evidence="7">
    <location>
        <begin position="127"/>
        <end position="144"/>
    </location>
</feature>
<keyword evidence="3 7" id="KW-0812">Transmembrane</keyword>
<dbReference type="Proteomes" id="UP000032232">
    <property type="component" value="Unassembled WGS sequence"/>
</dbReference>
<dbReference type="OrthoDB" id="7818056at2"/>
<feature type="domain" description="EamA" evidence="8">
    <location>
        <begin position="9"/>
        <end position="141"/>
    </location>
</feature>
<evidence type="ECO:0000259" key="8">
    <source>
        <dbReference type="Pfam" id="PF00892"/>
    </source>
</evidence>
<keyword evidence="4 7" id="KW-1133">Transmembrane helix</keyword>
<evidence type="ECO:0000256" key="4">
    <source>
        <dbReference type="ARBA" id="ARBA00022989"/>
    </source>
</evidence>
<feature type="region of interest" description="Disordered" evidence="6">
    <location>
        <begin position="291"/>
        <end position="324"/>
    </location>
</feature>
<dbReference type="SUPFAM" id="SSF103481">
    <property type="entry name" value="Multidrug resistance efflux transporter EmrE"/>
    <property type="match status" value="2"/>
</dbReference>
<dbReference type="RefSeq" id="WP_043919783.1">
    <property type="nucleotide sequence ID" value="NZ_FZPF01000009.1"/>
</dbReference>
<name>A0A0D1CKL5_9RHOB</name>
<dbReference type="Gene3D" id="1.10.3730.20">
    <property type="match status" value="2"/>
</dbReference>
<feature type="compositionally biased region" description="Basic and acidic residues" evidence="6">
    <location>
        <begin position="314"/>
        <end position="324"/>
    </location>
</feature>
<feature type="transmembrane region" description="Helical" evidence="7">
    <location>
        <begin position="97"/>
        <end position="115"/>
    </location>
</feature>